<proteinExistence type="inferred from homology"/>
<dbReference type="InterPro" id="IPR000743">
    <property type="entry name" value="Glyco_hydro_28"/>
</dbReference>
<dbReference type="Proteomes" id="UP000184513">
    <property type="component" value="Unassembled WGS sequence"/>
</dbReference>
<dbReference type="STRING" id="388280.SAMN04488057_11453"/>
<keyword evidence="7" id="KW-1185">Reference proteome</keyword>
<evidence type="ECO:0000313" key="6">
    <source>
        <dbReference type="EMBL" id="SHN25710.1"/>
    </source>
</evidence>
<dbReference type="Pfam" id="PF00295">
    <property type="entry name" value="Glyco_hydro_28"/>
    <property type="match status" value="1"/>
</dbReference>
<dbReference type="GO" id="GO:0005975">
    <property type="term" value="P:carbohydrate metabolic process"/>
    <property type="evidence" value="ECO:0007669"/>
    <property type="project" value="InterPro"/>
</dbReference>
<comment type="similarity">
    <text evidence="1 4">Belongs to the glycosyl hydrolase 28 family.</text>
</comment>
<dbReference type="InterPro" id="IPR011050">
    <property type="entry name" value="Pectin_lyase_fold/virulence"/>
</dbReference>
<dbReference type="SUPFAM" id="SSF51126">
    <property type="entry name" value="Pectin lyase-like"/>
    <property type="match status" value="1"/>
</dbReference>
<name>A0A1M7Q623_9BACT</name>
<dbReference type="OrthoDB" id="1095706at2"/>
<organism evidence="6 7">
    <name type="scientific">Cyclobacterium lianum</name>
    <dbReference type="NCBI Taxonomy" id="388280"/>
    <lineage>
        <taxon>Bacteria</taxon>
        <taxon>Pseudomonadati</taxon>
        <taxon>Bacteroidota</taxon>
        <taxon>Cytophagia</taxon>
        <taxon>Cytophagales</taxon>
        <taxon>Cyclobacteriaceae</taxon>
        <taxon>Cyclobacterium</taxon>
    </lineage>
</organism>
<reference evidence="6 7" key="1">
    <citation type="submission" date="2016-11" db="EMBL/GenBank/DDBJ databases">
        <authorList>
            <person name="Jaros S."/>
            <person name="Januszkiewicz K."/>
            <person name="Wedrychowicz H."/>
        </authorList>
    </citation>
    <scope>NUCLEOTIDE SEQUENCE [LARGE SCALE GENOMIC DNA]</scope>
    <source>
        <strain evidence="6 7">CGMCC 1.6102</strain>
    </source>
</reference>
<keyword evidence="5" id="KW-0732">Signal</keyword>
<dbReference type="GO" id="GO:0004650">
    <property type="term" value="F:polygalacturonase activity"/>
    <property type="evidence" value="ECO:0007669"/>
    <property type="project" value="InterPro"/>
</dbReference>
<evidence type="ECO:0000256" key="3">
    <source>
        <dbReference type="ARBA" id="ARBA00023295"/>
    </source>
</evidence>
<evidence type="ECO:0000313" key="7">
    <source>
        <dbReference type="Proteomes" id="UP000184513"/>
    </source>
</evidence>
<evidence type="ECO:0000256" key="4">
    <source>
        <dbReference type="RuleBase" id="RU361169"/>
    </source>
</evidence>
<dbReference type="AlphaFoldDB" id="A0A1M7Q623"/>
<feature type="signal peptide" evidence="5">
    <location>
        <begin position="1"/>
        <end position="26"/>
    </location>
</feature>
<gene>
    <name evidence="6" type="ORF">SAMN04488057_11453</name>
</gene>
<feature type="chain" id="PRO_5013111020" evidence="5">
    <location>
        <begin position="27"/>
        <end position="432"/>
    </location>
</feature>
<keyword evidence="2 4" id="KW-0378">Hydrolase</keyword>
<accession>A0A1M7Q623</accession>
<sequence length="432" mass="48048">MLKRNYFPWVIYCYLFACITAFQSFAAESGDPWKSQSVNPNSFEGTDTERIIQAIEMAKTSTQMVRIPMENTNGTKIWMIDSALLLPSNMTLILDNCTLQLSDTSRDNLFRSDNVGAGITDPDWNENIRIYGIGNAVLKGAVNPRATGDGARTLSLNPQVEQEKGNWRVSYGSDAGKPGLKQTGDWRNIMVLIGYVRDFSLKNVRFENAHGWTVSFERTVGIDISDVTIFNQEFVTVDGQQLMTANKDGINLRQGCKNVRIDNISGLTGDDFIALSNLDTAPDKPKQNGDINGSMVTASRWYGPEDDIEQVVITNISCENRYRAIAIRGSDRAGIHHVFISGVIFRAREDRYEALLIGGRGYGEESLPGKIHTIQAMNIMGNGQSLVRIQAKVANCHFLNGMYTGLNERATLYEIDSAETSNVTENAWLKVR</sequence>
<evidence type="ECO:0000256" key="5">
    <source>
        <dbReference type="SAM" id="SignalP"/>
    </source>
</evidence>
<protein>
    <submittedName>
        <fullName evidence="6">Glycosyl hydrolases family 28</fullName>
    </submittedName>
</protein>
<keyword evidence="3 4" id="KW-0326">Glycosidase</keyword>
<dbReference type="InterPro" id="IPR012334">
    <property type="entry name" value="Pectin_lyas_fold"/>
</dbReference>
<dbReference type="EMBL" id="FRCY01000014">
    <property type="protein sequence ID" value="SHN25710.1"/>
    <property type="molecule type" value="Genomic_DNA"/>
</dbReference>
<dbReference type="Gene3D" id="2.160.20.10">
    <property type="entry name" value="Single-stranded right-handed beta-helix, Pectin lyase-like"/>
    <property type="match status" value="1"/>
</dbReference>
<evidence type="ECO:0000256" key="1">
    <source>
        <dbReference type="ARBA" id="ARBA00008834"/>
    </source>
</evidence>
<dbReference type="RefSeq" id="WP_143156097.1">
    <property type="nucleotide sequence ID" value="NZ_FRCY01000014.1"/>
</dbReference>
<evidence type="ECO:0000256" key="2">
    <source>
        <dbReference type="ARBA" id="ARBA00022801"/>
    </source>
</evidence>